<feature type="transmembrane region" description="Helical" evidence="1">
    <location>
        <begin position="199"/>
        <end position="217"/>
    </location>
</feature>
<accession>A0A2P6RF96</accession>
<feature type="transmembrane region" description="Helical" evidence="1">
    <location>
        <begin position="139"/>
        <end position="164"/>
    </location>
</feature>
<dbReference type="OrthoDB" id="419711at2759"/>
<dbReference type="GO" id="GO:0016020">
    <property type="term" value="C:membrane"/>
    <property type="evidence" value="ECO:0007669"/>
    <property type="project" value="TreeGrafter"/>
</dbReference>
<sequence length="280" mass="32043">MSAQGFGYWLQWQVGLCALIITGPSIIALKYVKNSKQEPLNSVDLWSTCWKSVDPIWLLFYRAFAFLCLAKMLYDFFAIFPMFTLVFYTQWTFILVTLYFGLGTIISAHGCFVARNELKGKPKSKSQQKAGFFGNLMHIMYLTSAGASMLTDIVFWCLILPFLTSMEFELTLLIGAMHAVNAGFLIVDTALNRLPFPSLGFVYFVLFGSLYITFQWTIHALGVDWWPYPFLELNTPWAPVCYFGLALVHIPCYWIYTLVVKAKGSILPKLFPRTFDRLHS</sequence>
<dbReference type="Proteomes" id="UP000238479">
    <property type="component" value="Chromosome 3"/>
</dbReference>
<feature type="transmembrane region" description="Helical" evidence="1">
    <location>
        <begin position="93"/>
        <end position="118"/>
    </location>
</feature>
<evidence type="ECO:0000313" key="2">
    <source>
        <dbReference type="EMBL" id="PRQ45109.1"/>
    </source>
</evidence>
<dbReference type="PANTHER" id="PTHR12242:SF38">
    <property type="entry name" value="TRANSMEMBRANE PROTEIN"/>
    <property type="match status" value="1"/>
</dbReference>
<keyword evidence="1" id="KW-0812">Transmembrane</keyword>
<dbReference type="Gramene" id="PRQ45109">
    <property type="protein sequence ID" value="PRQ45109"/>
    <property type="gene ID" value="RchiOBHm_Chr3g0486601"/>
</dbReference>
<dbReference type="EMBL" id="PDCK01000041">
    <property type="protein sequence ID" value="PRQ45109.1"/>
    <property type="molecule type" value="Genomic_DNA"/>
</dbReference>
<dbReference type="OMA" id="FTWFGIT"/>
<dbReference type="PANTHER" id="PTHR12242">
    <property type="entry name" value="OS02G0130600 PROTEIN-RELATED"/>
    <property type="match status" value="1"/>
</dbReference>
<evidence type="ECO:0000313" key="3">
    <source>
        <dbReference type="Proteomes" id="UP000238479"/>
    </source>
</evidence>
<reference evidence="2 3" key="1">
    <citation type="journal article" date="2018" name="Nat. Genet.">
        <title>The Rosa genome provides new insights in the design of modern roses.</title>
        <authorList>
            <person name="Bendahmane M."/>
        </authorList>
    </citation>
    <scope>NUCLEOTIDE SEQUENCE [LARGE SCALE GENOMIC DNA]</scope>
    <source>
        <strain evidence="3">cv. Old Blush</strain>
    </source>
</reference>
<evidence type="ECO:0000256" key="1">
    <source>
        <dbReference type="SAM" id="Phobius"/>
    </source>
</evidence>
<comment type="caution">
    <text evidence="2">The sequence shown here is derived from an EMBL/GenBank/DDBJ whole genome shotgun (WGS) entry which is preliminary data.</text>
</comment>
<organism evidence="2 3">
    <name type="scientific">Rosa chinensis</name>
    <name type="common">China rose</name>
    <dbReference type="NCBI Taxonomy" id="74649"/>
    <lineage>
        <taxon>Eukaryota</taxon>
        <taxon>Viridiplantae</taxon>
        <taxon>Streptophyta</taxon>
        <taxon>Embryophyta</taxon>
        <taxon>Tracheophyta</taxon>
        <taxon>Spermatophyta</taxon>
        <taxon>Magnoliopsida</taxon>
        <taxon>eudicotyledons</taxon>
        <taxon>Gunneridae</taxon>
        <taxon>Pentapetalae</taxon>
        <taxon>rosids</taxon>
        <taxon>fabids</taxon>
        <taxon>Rosales</taxon>
        <taxon>Rosaceae</taxon>
        <taxon>Rosoideae</taxon>
        <taxon>Rosoideae incertae sedis</taxon>
        <taxon>Rosa</taxon>
    </lineage>
</organism>
<keyword evidence="1" id="KW-1133">Transmembrane helix</keyword>
<feature type="transmembrane region" description="Helical" evidence="1">
    <location>
        <begin position="59"/>
        <end position="87"/>
    </location>
</feature>
<dbReference type="AlphaFoldDB" id="A0A2P6RF96"/>
<keyword evidence="1" id="KW-0472">Membrane</keyword>
<proteinExistence type="predicted"/>
<gene>
    <name evidence="2" type="ORF">RchiOBHm_Chr3g0486601</name>
</gene>
<feature type="transmembrane region" description="Helical" evidence="1">
    <location>
        <begin position="170"/>
        <end position="187"/>
    </location>
</feature>
<name>A0A2P6RF96_ROSCH</name>
<feature type="transmembrane region" description="Helical" evidence="1">
    <location>
        <begin position="237"/>
        <end position="259"/>
    </location>
</feature>
<feature type="transmembrane region" description="Helical" evidence="1">
    <location>
        <begin position="12"/>
        <end position="32"/>
    </location>
</feature>
<keyword evidence="3" id="KW-1185">Reference proteome</keyword>
<protein>
    <submittedName>
        <fullName evidence="2">Uncharacterized protein</fullName>
    </submittedName>
</protein>